<keyword evidence="1" id="KW-0472">Membrane</keyword>
<keyword evidence="1" id="KW-0812">Transmembrane</keyword>
<evidence type="ECO:0000313" key="3">
    <source>
        <dbReference type="Proteomes" id="UP000583929"/>
    </source>
</evidence>
<protein>
    <submittedName>
        <fullName evidence="2">Uncharacterized protein</fullName>
    </submittedName>
</protein>
<evidence type="ECO:0000313" key="2">
    <source>
        <dbReference type="EMBL" id="KAF4363022.1"/>
    </source>
</evidence>
<keyword evidence="1" id="KW-1133">Transmembrane helix</keyword>
<evidence type="ECO:0000256" key="1">
    <source>
        <dbReference type="SAM" id="Phobius"/>
    </source>
</evidence>
<dbReference type="Proteomes" id="UP000583929">
    <property type="component" value="Unassembled WGS sequence"/>
</dbReference>
<gene>
    <name evidence="2" type="ORF">G4B88_031556</name>
</gene>
<comment type="caution">
    <text evidence="2">The sequence shown here is derived from an EMBL/GenBank/DDBJ whole genome shotgun (WGS) entry which is preliminary data.</text>
</comment>
<reference evidence="2 3" key="1">
    <citation type="journal article" date="2020" name="bioRxiv">
        <title>Sequence and annotation of 42 cannabis genomes reveals extensive copy number variation in cannabinoid synthesis and pathogen resistance genes.</title>
        <authorList>
            <person name="Mckernan K.J."/>
            <person name="Helbert Y."/>
            <person name="Kane L.T."/>
            <person name="Ebling H."/>
            <person name="Zhang L."/>
            <person name="Liu B."/>
            <person name="Eaton Z."/>
            <person name="Mclaughlin S."/>
            <person name="Kingan S."/>
            <person name="Baybayan P."/>
            <person name="Concepcion G."/>
            <person name="Jordan M."/>
            <person name="Riva A."/>
            <person name="Barbazuk W."/>
            <person name="Harkins T."/>
        </authorList>
    </citation>
    <scope>NUCLEOTIDE SEQUENCE [LARGE SCALE GENOMIC DNA]</scope>
    <source>
        <strain evidence="3">cv. Jamaican Lion 4</strain>
        <tissue evidence="2">Leaf</tissue>
    </source>
</reference>
<dbReference type="AlphaFoldDB" id="A0A7J6EX79"/>
<name>A0A7J6EX79_CANSA</name>
<dbReference type="EMBL" id="JAATIQ010000303">
    <property type="protein sequence ID" value="KAF4363022.1"/>
    <property type="molecule type" value="Genomic_DNA"/>
</dbReference>
<keyword evidence="3" id="KW-1185">Reference proteome</keyword>
<accession>A0A7J6EX79</accession>
<proteinExistence type="predicted"/>
<feature type="transmembrane region" description="Helical" evidence="1">
    <location>
        <begin position="48"/>
        <end position="66"/>
    </location>
</feature>
<organism evidence="2 3">
    <name type="scientific">Cannabis sativa</name>
    <name type="common">Hemp</name>
    <name type="synonym">Marijuana</name>
    <dbReference type="NCBI Taxonomy" id="3483"/>
    <lineage>
        <taxon>Eukaryota</taxon>
        <taxon>Viridiplantae</taxon>
        <taxon>Streptophyta</taxon>
        <taxon>Embryophyta</taxon>
        <taxon>Tracheophyta</taxon>
        <taxon>Spermatophyta</taxon>
        <taxon>Magnoliopsida</taxon>
        <taxon>eudicotyledons</taxon>
        <taxon>Gunneridae</taxon>
        <taxon>Pentapetalae</taxon>
        <taxon>rosids</taxon>
        <taxon>fabids</taxon>
        <taxon>Rosales</taxon>
        <taxon>Cannabaceae</taxon>
        <taxon>Cannabis</taxon>
    </lineage>
</organism>
<sequence length="94" mass="11517">MSFHLRVMMILKPKKLSQNLFQLRKEKLFLMTLVRQRKKNQRMLGNNILTWIKFVSLGLLMIRRLLMLPRKARRNQFQNRSARRRARLLPLIFL</sequence>